<feature type="domain" description="Lipoxygenase" evidence="4">
    <location>
        <begin position="1"/>
        <end position="181"/>
    </location>
</feature>
<name>A0A371EKV1_MUCPR</name>
<sequence length="181" mass="20663">FIPSLLLKVGFGIVGDRFFWFSDVEFARETLAGVNPYSIQLVKEWPLTSKLDTQIYGPQESAITREVIEPQIITYGTIEKAIKEKKLFMLDYHDLFLPFVSKVREIKGTTLYGSRTLFFLTCEGILKPLAIELTRPPMDGNPQWKQVFTPASHSTNLWLWRLAKAHVENSLCGGTLYNCNT</sequence>
<dbReference type="InterPro" id="IPR013819">
    <property type="entry name" value="LipOase_C"/>
</dbReference>
<dbReference type="PROSITE" id="PS51393">
    <property type="entry name" value="LIPOXYGENASE_3"/>
    <property type="match status" value="1"/>
</dbReference>
<feature type="non-terminal residue" evidence="5">
    <location>
        <position position="1"/>
    </location>
</feature>
<gene>
    <name evidence="5" type="primary">LOX2.1</name>
    <name evidence="5" type="ORF">CR513_54550</name>
</gene>
<dbReference type="AlphaFoldDB" id="A0A371EKV1"/>
<keyword evidence="1" id="KW-0479">Metal-binding</keyword>
<dbReference type="InterPro" id="IPR027433">
    <property type="entry name" value="Lipoxygenase_dom_3"/>
</dbReference>
<comment type="caution">
    <text evidence="5">The sequence shown here is derived from an EMBL/GenBank/DDBJ whole genome shotgun (WGS) entry which is preliminary data.</text>
</comment>
<dbReference type="SUPFAM" id="SSF48484">
    <property type="entry name" value="Lipoxigenase"/>
    <property type="match status" value="1"/>
</dbReference>
<dbReference type="InterPro" id="IPR000907">
    <property type="entry name" value="LipOase"/>
</dbReference>
<dbReference type="Proteomes" id="UP000257109">
    <property type="component" value="Unassembled WGS sequence"/>
</dbReference>
<keyword evidence="3" id="KW-0560">Oxidoreductase</keyword>
<proteinExistence type="predicted"/>
<keyword evidence="2" id="KW-0223">Dioxygenase</keyword>
<protein>
    <submittedName>
        <fullName evidence="5">Linoleate 13S-lipoxygenase 2-1, chloroplastic</fullName>
    </submittedName>
</protein>
<dbReference type="Gene3D" id="4.10.372.10">
    <property type="entry name" value="Lipoxygenase-1, Domain 3"/>
    <property type="match status" value="1"/>
</dbReference>
<evidence type="ECO:0000313" key="5">
    <source>
        <dbReference type="EMBL" id="RDX66660.1"/>
    </source>
</evidence>
<dbReference type="OrthoDB" id="1428053at2759"/>
<accession>A0A371EKV1</accession>
<dbReference type="PANTHER" id="PTHR11771">
    <property type="entry name" value="LIPOXYGENASE"/>
    <property type="match status" value="1"/>
</dbReference>
<evidence type="ECO:0000313" key="6">
    <source>
        <dbReference type="Proteomes" id="UP000257109"/>
    </source>
</evidence>
<evidence type="ECO:0000259" key="4">
    <source>
        <dbReference type="PROSITE" id="PS51393"/>
    </source>
</evidence>
<dbReference type="EMBL" id="QJKJ01013334">
    <property type="protein sequence ID" value="RDX66660.1"/>
    <property type="molecule type" value="Genomic_DNA"/>
</dbReference>
<evidence type="ECO:0000256" key="3">
    <source>
        <dbReference type="ARBA" id="ARBA00023002"/>
    </source>
</evidence>
<evidence type="ECO:0000256" key="2">
    <source>
        <dbReference type="ARBA" id="ARBA00022964"/>
    </source>
</evidence>
<evidence type="ECO:0000256" key="1">
    <source>
        <dbReference type="ARBA" id="ARBA00022723"/>
    </source>
</evidence>
<dbReference type="InterPro" id="IPR036226">
    <property type="entry name" value="LipOase_C_sf"/>
</dbReference>
<reference evidence="5" key="1">
    <citation type="submission" date="2018-05" db="EMBL/GenBank/DDBJ databases">
        <title>Draft genome of Mucuna pruriens seed.</title>
        <authorList>
            <person name="Nnadi N.E."/>
            <person name="Vos R."/>
            <person name="Hasami M.H."/>
            <person name="Devisetty U.K."/>
            <person name="Aguiy J.C."/>
        </authorList>
    </citation>
    <scope>NUCLEOTIDE SEQUENCE [LARGE SCALE GENOMIC DNA]</scope>
    <source>
        <strain evidence="5">JCA_2017</strain>
    </source>
</reference>
<organism evidence="5 6">
    <name type="scientific">Mucuna pruriens</name>
    <name type="common">Velvet bean</name>
    <name type="synonym">Dolichos pruriens</name>
    <dbReference type="NCBI Taxonomy" id="157652"/>
    <lineage>
        <taxon>Eukaryota</taxon>
        <taxon>Viridiplantae</taxon>
        <taxon>Streptophyta</taxon>
        <taxon>Embryophyta</taxon>
        <taxon>Tracheophyta</taxon>
        <taxon>Spermatophyta</taxon>
        <taxon>Magnoliopsida</taxon>
        <taxon>eudicotyledons</taxon>
        <taxon>Gunneridae</taxon>
        <taxon>Pentapetalae</taxon>
        <taxon>rosids</taxon>
        <taxon>fabids</taxon>
        <taxon>Fabales</taxon>
        <taxon>Fabaceae</taxon>
        <taxon>Papilionoideae</taxon>
        <taxon>50 kb inversion clade</taxon>
        <taxon>NPAAA clade</taxon>
        <taxon>indigoferoid/millettioid clade</taxon>
        <taxon>Phaseoleae</taxon>
        <taxon>Mucuna</taxon>
    </lineage>
</organism>
<dbReference type="GO" id="GO:0034440">
    <property type="term" value="P:lipid oxidation"/>
    <property type="evidence" value="ECO:0007669"/>
    <property type="project" value="InterPro"/>
</dbReference>
<dbReference type="Pfam" id="PF00305">
    <property type="entry name" value="Lipoxygenase"/>
    <property type="match status" value="1"/>
</dbReference>
<dbReference type="GO" id="GO:0046872">
    <property type="term" value="F:metal ion binding"/>
    <property type="evidence" value="ECO:0007669"/>
    <property type="project" value="UniProtKB-KW"/>
</dbReference>
<dbReference type="STRING" id="157652.A0A371EKV1"/>
<dbReference type="GO" id="GO:0016702">
    <property type="term" value="F:oxidoreductase activity, acting on single donors with incorporation of molecular oxygen, incorporation of two atoms of oxygen"/>
    <property type="evidence" value="ECO:0007669"/>
    <property type="project" value="InterPro"/>
</dbReference>
<dbReference type="Gene3D" id="3.10.450.60">
    <property type="match status" value="1"/>
</dbReference>
<keyword evidence="6" id="KW-1185">Reference proteome</keyword>